<evidence type="ECO:0000313" key="13">
    <source>
        <dbReference type="EMBL" id="ATF63895.1"/>
    </source>
</evidence>
<evidence type="ECO:0000256" key="9">
    <source>
        <dbReference type="ARBA" id="ARBA00023284"/>
    </source>
</evidence>
<keyword evidence="3 11" id="KW-0812">Transmembrane</keyword>
<dbReference type="EMBL" id="CP023510">
    <property type="protein sequence ID" value="ATF63895.1"/>
    <property type="molecule type" value="Genomic_DNA"/>
</dbReference>
<evidence type="ECO:0000256" key="3">
    <source>
        <dbReference type="ARBA" id="ARBA00022692"/>
    </source>
</evidence>
<dbReference type="InterPro" id="IPR041714">
    <property type="entry name" value="VKOR_Actinobacteria"/>
</dbReference>
<evidence type="ECO:0000256" key="6">
    <source>
        <dbReference type="ARBA" id="ARBA00023002"/>
    </source>
</evidence>
<proteinExistence type="inferred from homology"/>
<keyword evidence="8" id="KW-1015">Disulfide bond</keyword>
<dbReference type="PANTHER" id="PTHR34573">
    <property type="entry name" value="VKC DOMAIN-CONTAINING PROTEIN"/>
    <property type="match status" value="1"/>
</dbReference>
<dbReference type="Gene3D" id="1.20.1440.130">
    <property type="entry name" value="VKOR domain"/>
    <property type="match status" value="1"/>
</dbReference>
<evidence type="ECO:0000256" key="4">
    <source>
        <dbReference type="ARBA" id="ARBA00022719"/>
    </source>
</evidence>
<comment type="similarity">
    <text evidence="2">Belongs to the VKOR family.</text>
</comment>
<name>A0A291DHC1_9MICC</name>
<dbReference type="Proteomes" id="UP000218628">
    <property type="component" value="Chromosome"/>
</dbReference>
<comment type="subcellular location">
    <subcellularLocation>
        <location evidence="1">Membrane</location>
        <topology evidence="1">Multi-pass membrane protein</topology>
    </subcellularLocation>
</comment>
<keyword evidence="9" id="KW-0676">Redox-active center</keyword>
<evidence type="ECO:0000256" key="2">
    <source>
        <dbReference type="ARBA" id="ARBA00006214"/>
    </source>
</evidence>
<sequence length="222" mass="24402">MSTAASSTTEPVHAEAENEAQHGHAGTPGSYSDRQLGFWLVGAGLIALISSAILVYERLQIYIDAGHSTVCDINALLSCGTVMRTPQAEAFGFPNPFIGLVGFSIVVTIGAAIMAGAQFKKWFWVCMNIGLAAATAFIMWLWYQTTFQINALCLFCMIVWVMTITLFVKTTVRNISAGVIPASQSMRESARGWSWFAISLWLILIFGIIVIRFFEVIVNMMR</sequence>
<dbReference type="PANTHER" id="PTHR34573:SF1">
    <property type="entry name" value="VITAMIN K EPOXIDE REDUCTASE DOMAIN-CONTAINING PROTEIN"/>
    <property type="match status" value="1"/>
</dbReference>
<evidence type="ECO:0000313" key="14">
    <source>
        <dbReference type="Proteomes" id="UP000218628"/>
    </source>
</evidence>
<feature type="transmembrane region" description="Helical" evidence="11">
    <location>
        <begin position="36"/>
        <end position="56"/>
    </location>
</feature>
<feature type="domain" description="Vitamin K epoxide reductase" evidence="12">
    <location>
        <begin position="33"/>
        <end position="174"/>
    </location>
</feature>
<reference evidence="14" key="1">
    <citation type="submission" date="2017-09" db="EMBL/GenBank/DDBJ databases">
        <title>FDA dAtabase for Regulatory Grade micrObial Sequences (FDA-ARGOS): Supporting development and validation of Infectious Disease Dx tests.</title>
        <authorList>
            <person name="Minogue T."/>
            <person name="Wolcott M."/>
            <person name="Wasieloski L."/>
            <person name="Aguilar W."/>
            <person name="Moore D."/>
            <person name="Tallon L."/>
            <person name="Sadzewicz L."/>
            <person name="Ott S."/>
            <person name="Zhao X."/>
            <person name="Nagaraj S."/>
            <person name="Vavikolanu K."/>
            <person name="Aluvathingal J."/>
            <person name="Nadendla S."/>
            <person name="Sichtig H."/>
        </authorList>
    </citation>
    <scope>NUCLEOTIDE SEQUENCE [LARGE SCALE GENOMIC DNA]</scope>
    <source>
        <strain evidence="14">FDAARGOS_369</strain>
    </source>
</reference>
<dbReference type="GO" id="GO:0016020">
    <property type="term" value="C:membrane"/>
    <property type="evidence" value="ECO:0007669"/>
    <property type="project" value="UniProtKB-SubCell"/>
</dbReference>
<evidence type="ECO:0000256" key="7">
    <source>
        <dbReference type="ARBA" id="ARBA00023136"/>
    </source>
</evidence>
<dbReference type="Pfam" id="PF07884">
    <property type="entry name" value="VKOR"/>
    <property type="match status" value="1"/>
</dbReference>
<dbReference type="SMART" id="SM00756">
    <property type="entry name" value="VKc"/>
    <property type="match status" value="1"/>
</dbReference>
<keyword evidence="7 11" id="KW-0472">Membrane</keyword>
<evidence type="ECO:0000256" key="1">
    <source>
        <dbReference type="ARBA" id="ARBA00004141"/>
    </source>
</evidence>
<feature type="compositionally biased region" description="Polar residues" evidence="10">
    <location>
        <begin position="1"/>
        <end position="10"/>
    </location>
</feature>
<keyword evidence="6" id="KW-0560">Oxidoreductase</keyword>
<feature type="transmembrane region" description="Helical" evidence="11">
    <location>
        <begin position="97"/>
        <end position="115"/>
    </location>
</feature>
<accession>A0A291DHC1</accession>
<evidence type="ECO:0000256" key="10">
    <source>
        <dbReference type="SAM" id="MobiDB-lite"/>
    </source>
</evidence>
<feature type="transmembrane region" description="Helical" evidence="11">
    <location>
        <begin position="149"/>
        <end position="172"/>
    </location>
</feature>
<protein>
    <submittedName>
        <fullName evidence="13">Vitamin K epoxide reductase</fullName>
    </submittedName>
</protein>
<dbReference type="RefSeq" id="WP_049345583.1">
    <property type="nucleotide sequence ID" value="NZ_CP023510.1"/>
</dbReference>
<organism evidence="13 14">
    <name type="scientific">Rothia mucilaginosa</name>
    <dbReference type="NCBI Taxonomy" id="43675"/>
    <lineage>
        <taxon>Bacteria</taxon>
        <taxon>Bacillati</taxon>
        <taxon>Actinomycetota</taxon>
        <taxon>Actinomycetes</taxon>
        <taxon>Micrococcales</taxon>
        <taxon>Micrococcaceae</taxon>
        <taxon>Rothia</taxon>
    </lineage>
</organism>
<feature type="transmembrane region" description="Helical" evidence="11">
    <location>
        <begin position="193"/>
        <end position="214"/>
    </location>
</feature>
<feature type="region of interest" description="Disordered" evidence="10">
    <location>
        <begin position="1"/>
        <end position="28"/>
    </location>
</feature>
<dbReference type="InterPro" id="IPR012932">
    <property type="entry name" value="VKOR"/>
</dbReference>
<keyword evidence="5 11" id="KW-1133">Transmembrane helix</keyword>
<evidence type="ECO:0000256" key="11">
    <source>
        <dbReference type="SAM" id="Phobius"/>
    </source>
</evidence>
<feature type="transmembrane region" description="Helical" evidence="11">
    <location>
        <begin position="122"/>
        <end position="143"/>
    </location>
</feature>
<dbReference type="GO" id="GO:0048038">
    <property type="term" value="F:quinone binding"/>
    <property type="evidence" value="ECO:0007669"/>
    <property type="project" value="UniProtKB-KW"/>
</dbReference>
<dbReference type="CDD" id="cd12922">
    <property type="entry name" value="VKOR_5"/>
    <property type="match status" value="1"/>
</dbReference>
<keyword evidence="4" id="KW-0874">Quinone</keyword>
<evidence type="ECO:0000259" key="12">
    <source>
        <dbReference type="SMART" id="SM00756"/>
    </source>
</evidence>
<evidence type="ECO:0000256" key="8">
    <source>
        <dbReference type="ARBA" id="ARBA00023157"/>
    </source>
</evidence>
<gene>
    <name evidence="13" type="ORF">CO690_09510</name>
</gene>
<dbReference type="InterPro" id="IPR038354">
    <property type="entry name" value="VKOR_sf"/>
</dbReference>
<evidence type="ECO:0000256" key="5">
    <source>
        <dbReference type="ARBA" id="ARBA00022989"/>
    </source>
</evidence>
<dbReference type="AlphaFoldDB" id="A0A291DHC1"/>
<dbReference type="GO" id="GO:0016491">
    <property type="term" value="F:oxidoreductase activity"/>
    <property type="evidence" value="ECO:0007669"/>
    <property type="project" value="UniProtKB-KW"/>
</dbReference>
<feature type="compositionally biased region" description="Basic and acidic residues" evidence="10">
    <location>
        <begin position="12"/>
        <end position="22"/>
    </location>
</feature>